<dbReference type="EMBL" id="KE747824">
    <property type="protein sequence ID" value="RMZ70054.1"/>
    <property type="molecule type" value="Genomic_DNA"/>
</dbReference>
<accession>A0A3M7M6M3</accession>
<reference evidence="1 2" key="1">
    <citation type="journal article" date="2014" name="PLoS ONE">
        <title>De novo Genome Assembly of the Fungal Plant Pathogen Pyrenophora semeniperda.</title>
        <authorList>
            <person name="Soliai M.M."/>
            <person name="Meyer S.E."/>
            <person name="Udall J.A."/>
            <person name="Elzinga D.E."/>
            <person name="Hermansen R.A."/>
            <person name="Bodily P.M."/>
            <person name="Hart A.A."/>
            <person name="Coleman C.E."/>
        </authorList>
    </citation>
    <scope>NUCLEOTIDE SEQUENCE [LARGE SCALE GENOMIC DNA]</scope>
    <source>
        <strain evidence="1 2">CCB06</strain>
        <tissue evidence="1">Mycelium</tissue>
    </source>
</reference>
<dbReference type="AlphaFoldDB" id="A0A3M7M6M3"/>
<gene>
    <name evidence="1" type="ORF">GMOD_00000095</name>
</gene>
<proteinExistence type="predicted"/>
<evidence type="ECO:0000313" key="2">
    <source>
        <dbReference type="Proteomes" id="UP000265663"/>
    </source>
</evidence>
<sequence length="183" mass="20105">MLKLSQPMIILIASLLSTAVALTVVLALIHYLRRRPQRHAQTQQRRDIESSLARGRRSVLTIDTDLPRGHDLQRYTSTRTPVSEFPVVEINTNVPSMPMAVAPAGAKNPALPERVFGEMGERSGLEAGLVRSATRKSLASLPPGVGGRSLNRPARFEDVGLKEVVQSPTQVYDAETRRTIYLG</sequence>
<protein>
    <submittedName>
        <fullName evidence="1">Uncharacterized protein</fullName>
    </submittedName>
</protein>
<evidence type="ECO:0000313" key="1">
    <source>
        <dbReference type="EMBL" id="RMZ70054.1"/>
    </source>
</evidence>
<dbReference type="Proteomes" id="UP000265663">
    <property type="component" value="Unassembled WGS sequence"/>
</dbReference>
<organism evidence="1 2">
    <name type="scientific">Pyrenophora seminiperda CCB06</name>
    <dbReference type="NCBI Taxonomy" id="1302712"/>
    <lineage>
        <taxon>Eukaryota</taxon>
        <taxon>Fungi</taxon>
        <taxon>Dikarya</taxon>
        <taxon>Ascomycota</taxon>
        <taxon>Pezizomycotina</taxon>
        <taxon>Dothideomycetes</taxon>
        <taxon>Pleosporomycetidae</taxon>
        <taxon>Pleosporales</taxon>
        <taxon>Pleosporineae</taxon>
        <taxon>Pleosporaceae</taxon>
        <taxon>Pyrenophora</taxon>
    </lineage>
</organism>
<name>A0A3M7M6M3_9PLEO</name>
<keyword evidence="2" id="KW-1185">Reference proteome</keyword>
<dbReference type="OrthoDB" id="3801234at2759"/>